<evidence type="ECO:0000256" key="2">
    <source>
        <dbReference type="ARBA" id="ARBA00022448"/>
    </source>
</evidence>
<dbReference type="InterPro" id="IPR003352">
    <property type="entry name" value="PTS_EIIC"/>
</dbReference>
<evidence type="ECO:0000256" key="7">
    <source>
        <dbReference type="ARBA" id="ARBA00023136"/>
    </source>
</evidence>
<keyword evidence="2" id="KW-0813">Transport</keyword>
<evidence type="ECO:0000256" key="4">
    <source>
        <dbReference type="ARBA" id="ARBA00022597"/>
    </source>
</evidence>
<dbReference type="AlphaFoldDB" id="N2BSH3"/>
<keyword evidence="4" id="KW-0762">Sugar transport</keyword>
<dbReference type="GO" id="GO:0008982">
    <property type="term" value="F:protein-N(PI)-phosphohistidine-sugar phosphotransferase activity"/>
    <property type="evidence" value="ECO:0007669"/>
    <property type="project" value="InterPro"/>
</dbReference>
<dbReference type="PATRIC" id="fig|997872.3.peg.471"/>
<comment type="subcellular location">
    <subcellularLocation>
        <location evidence="1">Cell membrane</location>
        <topology evidence="1">Multi-pass membrane protein</topology>
    </subcellularLocation>
</comment>
<comment type="caution">
    <text evidence="10">The sequence shown here is derived from an EMBL/GenBank/DDBJ whole genome shotgun (WGS) entry which is preliminary data.</text>
</comment>
<dbReference type="Proteomes" id="UP000012651">
    <property type="component" value="Unassembled WGS sequence"/>
</dbReference>
<dbReference type="PANTHER" id="PTHR33989:SF10">
    <property type="entry name" value="PERMEASE IIC COMPONENT"/>
    <property type="match status" value="1"/>
</dbReference>
<dbReference type="GO" id="GO:0009401">
    <property type="term" value="P:phosphoenolpyruvate-dependent sugar phosphotransferase system"/>
    <property type="evidence" value="ECO:0007669"/>
    <property type="project" value="InterPro"/>
</dbReference>
<evidence type="ECO:0000256" key="6">
    <source>
        <dbReference type="ARBA" id="ARBA00022989"/>
    </source>
</evidence>
<feature type="transmembrane region" description="Helical" evidence="8">
    <location>
        <begin position="42"/>
        <end position="62"/>
    </location>
</feature>
<reference evidence="10 11" key="1">
    <citation type="submission" date="2013-03" db="EMBL/GenBank/DDBJ databases">
        <title>The Genome Sequence of Atopobium minutum 10063974.</title>
        <authorList>
            <consortium name="The Broad Institute Genome Sequencing Platform"/>
            <person name="Earl A."/>
            <person name="Ward D."/>
            <person name="Feldgarden M."/>
            <person name="Gevers D."/>
            <person name="Lambert T."/>
            <person name="Marvaud J.-C."/>
            <person name="Courvalin P."/>
            <person name="Walker B."/>
            <person name="Young S.K."/>
            <person name="Zeng Q."/>
            <person name="Gargeya S."/>
            <person name="Fitzgerald M."/>
            <person name="Haas B."/>
            <person name="Abouelleil A."/>
            <person name="Alvarado L."/>
            <person name="Arachchi H.M."/>
            <person name="Berlin A.M."/>
            <person name="Chapman S.B."/>
            <person name="Dewar J."/>
            <person name="Goldberg J."/>
            <person name="Griggs A."/>
            <person name="Gujja S."/>
            <person name="Hansen M."/>
            <person name="Howarth C."/>
            <person name="Imamovic A."/>
            <person name="Larimer J."/>
            <person name="McCowan C."/>
            <person name="Murphy C."/>
            <person name="Neiman D."/>
            <person name="Pearson M."/>
            <person name="Priest M."/>
            <person name="Roberts A."/>
            <person name="Saif S."/>
            <person name="Shea T."/>
            <person name="Sisk P."/>
            <person name="Sykes S."/>
            <person name="Wortman J."/>
            <person name="Nusbaum C."/>
            <person name="Birren B."/>
        </authorList>
    </citation>
    <scope>NUCLEOTIDE SEQUENCE [LARGE SCALE GENOMIC DNA]</scope>
    <source>
        <strain evidence="10 11">10063974</strain>
    </source>
</reference>
<keyword evidence="7 8" id="KW-0472">Membrane</keyword>
<evidence type="ECO:0000256" key="1">
    <source>
        <dbReference type="ARBA" id="ARBA00004651"/>
    </source>
</evidence>
<evidence type="ECO:0000256" key="3">
    <source>
        <dbReference type="ARBA" id="ARBA00022475"/>
    </source>
</evidence>
<evidence type="ECO:0000313" key="10">
    <source>
        <dbReference type="EMBL" id="EMZ41498.1"/>
    </source>
</evidence>
<feature type="domain" description="PTS EIIC type-3" evidence="9">
    <location>
        <begin position="1"/>
        <end position="231"/>
    </location>
</feature>
<feature type="transmembrane region" description="Helical" evidence="8">
    <location>
        <begin position="105"/>
        <end position="125"/>
    </location>
</feature>
<dbReference type="GO" id="GO:1901264">
    <property type="term" value="P:carbohydrate derivative transport"/>
    <property type="evidence" value="ECO:0007669"/>
    <property type="project" value="TreeGrafter"/>
</dbReference>
<gene>
    <name evidence="10" type="ORF">HMPREF1091_00472</name>
</gene>
<dbReference type="InterPro" id="IPR051088">
    <property type="entry name" value="PTS_Sugar-EIIC/EIIB"/>
</dbReference>
<dbReference type="InterPro" id="IPR004501">
    <property type="entry name" value="PTS_EIIC_3"/>
</dbReference>
<evidence type="ECO:0000313" key="11">
    <source>
        <dbReference type="Proteomes" id="UP000012651"/>
    </source>
</evidence>
<sequence length="251" mass="27135">MLITLSIFGLLSALLAVCAETDLLTIIATWISTPLKSIMNAGPWAVIVIYTFANLLFCVGIHQSTISGVTVEPILTILIVDNMATFASGGTIAPDHYMNMQIINSFALIGGSGCTFMLLLDTFFFSKSKTSKTVAAMSILPGIFNINEPVIYGYPIVYNIALMIPFVIIPDLFIGITYGLTCAGIISPCIAQVPWTTPPVLSALLATGFDWRAAVWQVLEIIIGMAIYLPFMKISERATVQQEQLAEANEA</sequence>
<dbReference type="PANTHER" id="PTHR33989">
    <property type="match status" value="1"/>
</dbReference>
<proteinExistence type="predicted"/>
<dbReference type="PROSITE" id="PS51105">
    <property type="entry name" value="PTS_EIIC_TYPE_3"/>
    <property type="match status" value="1"/>
</dbReference>
<evidence type="ECO:0000256" key="8">
    <source>
        <dbReference type="SAM" id="Phobius"/>
    </source>
</evidence>
<protein>
    <submittedName>
        <fullName evidence="10">PTS system, lactose/cellobiose family IIC component</fullName>
    </submittedName>
</protein>
<feature type="transmembrane region" description="Helical" evidence="8">
    <location>
        <begin position="213"/>
        <end position="231"/>
    </location>
</feature>
<evidence type="ECO:0000256" key="5">
    <source>
        <dbReference type="ARBA" id="ARBA00022692"/>
    </source>
</evidence>
<keyword evidence="5 8" id="KW-0812">Transmembrane</keyword>
<name>N2BSH3_9ACTN</name>
<accession>N2BSH3</accession>
<dbReference type="Pfam" id="PF02378">
    <property type="entry name" value="PTS_EIIC"/>
    <property type="match status" value="1"/>
</dbReference>
<keyword evidence="3" id="KW-1003">Cell membrane</keyword>
<dbReference type="EMBL" id="AGXC01000002">
    <property type="protein sequence ID" value="EMZ41498.1"/>
    <property type="molecule type" value="Genomic_DNA"/>
</dbReference>
<organism evidence="10 11">
    <name type="scientific">Atopobium minutum 10063974</name>
    <dbReference type="NCBI Taxonomy" id="997872"/>
    <lineage>
        <taxon>Bacteria</taxon>
        <taxon>Bacillati</taxon>
        <taxon>Actinomycetota</taxon>
        <taxon>Coriobacteriia</taxon>
        <taxon>Coriobacteriales</taxon>
        <taxon>Atopobiaceae</taxon>
        <taxon>Atopobium</taxon>
    </lineage>
</organism>
<dbReference type="HOGENOM" id="CLU_029688_2_0_11"/>
<keyword evidence="11" id="KW-1185">Reference proteome</keyword>
<keyword evidence="6 8" id="KW-1133">Transmembrane helix</keyword>
<evidence type="ECO:0000259" key="9">
    <source>
        <dbReference type="PROSITE" id="PS51105"/>
    </source>
</evidence>
<feature type="transmembrane region" description="Helical" evidence="8">
    <location>
        <begin position="172"/>
        <end position="193"/>
    </location>
</feature>
<dbReference type="GO" id="GO:0005886">
    <property type="term" value="C:plasma membrane"/>
    <property type="evidence" value="ECO:0007669"/>
    <property type="project" value="UniProtKB-SubCell"/>
</dbReference>